<name>A0A7E4VD32_PANRE</name>
<keyword evidence="1" id="KW-1185">Reference proteome</keyword>
<accession>A0A7E4VD32</accession>
<dbReference type="AlphaFoldDB" id="A0A7E4VD32"/>
<reference evidence="1" key="1">
    <citation type="journal article" date="2013" name="Genetics">
        <title>The draft genome and transcriptome of Panagrellus redivivus are shaped by the harsh demands of a free-living lifestyle.</title>
        <authorList>
            <person name="Srinivasan J."/>
            <person name="Dillman A.R."/>
            <person name="Macchietto M.G."/>
            <person name="Heikkinen L."/>
            <person name="Lakso M."/>
            <person name="Fracchia K.M."/>
            <person name="Antoshechkin I."/>
            <person name="Mortazavi A."/>
            <person name="Wong G."/>
            <person name="Sternberg P.W."/>
        </authorList>
    </citation>
    <scope>NUCLEOTIDE SEQUENCE [LARGE SCALE GENOMIC DNA]</scope>
    <source>
        <strain evidence="1">MT8872</strain>
    </source>
</reference>
<organism evidence="1 2">
    <name type="scientific">Panagrellus redivivus</name>
    <name type="common">Microworm</name>
    <dbReference type="NCBI Taxonomy" id="6233"/>
    <lineage>
        <taxon>Eukaryota</taxon>
        <taxon>Metazoa</taxon>
        <taxon>Ecdysozoa</taxon>
        <taxon>Nematoda</taxon>
        <taxon>Chromadorea</taxon>
        <taxon>Rhabditida</taxon>
        <taxon>Tylenchina</taxon>
        <taxon>Panagrolaimomorpha</taxon>
        <taxon>Panagrolaimoidea</taxon>
        <taxon>Panagrolaimidae</taxon>
        <taxon>Panagrellus</taxon>
    </lineage>
</organism>
<evidence type="ECO:0000313" key="2">
    <source>
        <dbReference type="WBParaSite" id="Pan_g19540.t1"/>
    </source>
</evidence>
<dbReference type="WBParaSite" id="Pan_g19540.t1">
    <property type="protein sequence ID" value="Pan_g19540.t1"/>
    <property type="gene ID" value="Pan_g19540"/>
</dbReference>
<evidence type="ECO:0000313" key="1">
    <source>
        <dbReference type="Proteomes" id="UP000492821"/>
    </source>
</evidence>
<sequence length="75" mass="8903">MRKSSDNRKAFLNYCKPAKTKTTHTHKKVRAQKDYAFATLRDALTYVYASRILFIKRLRSHKTMFIELLVCHALR</sequence>
<dbReference type="Proteomes" id="UP000492821">
    <property type="component" value="Unassembled WGS sequence"/>
</dbReference>
<proteinExistence type="predicted"/>
<protein>
    <submittedName>
        <fullName evidence="2">Transposase</fullName>
    </submittedName>
</protein>
<reference evidence="2" key="2">
    <citation type="submission" date="2020-10" db="UniProtKB">
        <authorList>
            <consortium name="WormBaseParasite"/>
        </authorList>
    </citation>
    <scope>IDENTIFICATION</scope>
</reference>